<accession>A0AAW1EWU3</accession>
<feature type="compositionally biased region" description="Basic and acidic residues" evidence="1">
    <location>
        <begin position="228"/>
        <end position="257"/>
    </location>
</feature>
<evidence type="ECO:0000313" key="3">
    <source>
        <dbReference type="Proteomes" id="UP001488805"/>
    </source>
</evidence>
<feature type="compositionally biased region" description="Basic and acidic residues" evidence="1">
    <location>
        <begin position="269"/>
        <end position="290"/>
    </location>
</feature>
<organism evidence="2 3">
    <name type="scientific">Zoarces viviparus</name>
    <name type="common">Viviparous eelpout</name>
    <name type="synonym">Blennius viviparus</name>
    <dbReference type="NCBI Taxonomy" id="48416"/>
    <lineage>
        <taxon>Eukaryota</taxon>
        <taxon>Metazoa</taxon>
        <taxon>Chordata</taxon>
        <taxon>Craniata</taxon>
        <taxon>Vertebrata</taxon>
        <taxon>Euteleostomi</taxon>
        <taxon>Actinopterygii</taxon>
        <taxon>Neopterygii</taxon>
        <taxon>Teleostei</taxon>
        <taxon>Neoteleostei</taxon>
        <taxon>Acanthomorphata</taxon>
        <taxon>Eupercaria</taxon>
        <taxon>Perciformes</taxon>
        <taxon>Cottioidei</taxon>
        <taxon>Zoarcales</taxon>
        <taxon>Zoarcidae</taxon>
        <taxon>Zoarcinae</taxon>
        <taxon>Zoarces</taxon>
    </lineage>
</organism>
<feature type="compositionally biased region" description="Polar residues" evidence="1">
    <location>
        <begin position="1"/>
        <end position="10"/>
    </location>
</feature>
<evidence type="ECO:0000313" key="2">
    <source>
        <dbReference type="EMBL" id="KAK9526843.1"/>
    </source>
</evidence>
<proteinExistence type="predicted"/>
<evidence type="ECO:0000256" key="1">
    <source>
        <dbReference type="SAM" id="MobiDB-lite"/>
    </source>
</evidence>
<sequence>MGCCSSSNTAVRPLRPEEKGDEDEAGSKVDVRGDSAVSKGTTDSGVAMDNRDIPVLPGAVPTKLPPLTSECVRESDADRITQDGMLQQASTLQERPRSSEILEELLNQGIIPVGQTRERSSMAGEADSVMLDDREVVRRKPPARLESLKVQSVPSVEDIEEKIGLAEERPKLREDELKMHLRIKSAHVRGPAPTSITEEDQDTGVTPVEPLQLPPTPNPLDPQPHSQITREEAEGGEWGREADRDGREGMGETDKREGRRAKGGGSAERGSEDGDGKGEETQVEELKEDNLLTASEELESDSSFQHAEDKEEIF</sequence>
<comment type="caution">
    <text evidence="2">The sequence shown here is derived from an EMBL/GenBank/DDBJ whole genome shotgun (WGS) entry which is preliminary data.</text>
</comment>
<gene>
    <name evidence="2" type="ORF">VZT92_015520</name>
</gene>
<feature type="region of interest" description="Disordered" evidence="1">
    <location>
        <begin position="1"/>
        <end position="66"/>
    </location>
</feature>
<dbReference type="AlphaFoldDB" id="A0AAW1EWU3"/>
<keyword evidence="3" id="KW-1185">Reference proteome</keyword>
<name>A0AAW1EWU3_ZOAVI</name>
<protein>
    <recommendedName>
        <fullName evidence="4">Stathmin domain containing 1</fullName>
    </recommendedName>
</protein>
<dbReference type="EMBL" id="JBCEZU010000123">
    <property type="protein sequence ID" value="KAK9526843.1"/>
    <property type="molecule type" value="Genomic_DNA"/>
</dbReference>
<dbReference type="Proteomes" id="UP001488805">
    <property type="component" value="Unassembled WGS sequence"/>
</dbReference>
<reference evidence="2 3" key="1">
    <citation type="journal article" date="2024" name="Genome Biol. Evol.">
        <title>Chromosome-level genome assembly of the viviparous eelpout Zoarces viviparus.</title>
        <authorList>
            <person name="Fuhrmann N."/>
            <person name="Brasseur M.V."/>
            <person name="Bakowski C.E."/>
            <person name="Podsiadlowski L."/>
            <person name="Prost S."/>
            <person name="Krehenwinkel H."/>
            <person name="Mayer C."/>
        </authorList>
    </citation>
    <scope>NUCLEOTIDE SEQUENCE [LARGE SCALE GENOMIC DNA]</scope>
    <source>
        <strain evidence="2">NO-MEL_2022_Ind0_liver</strain>
    </source>
</reference>
<feature type="region of interest" description="Disordered" evidence="1">
    <location>
        <begin position="183"/>
        <end position="314"/>
    </location>
</feature>
<evidence type="ECO:0008006" key="4">
    <source>
        <dbReference type="Google" id="ProtNLM"/>
    </source>
</evidence>
<feature type="compositionally biased region" description="Pro residues" evidence="1">
    <location>
        <begin position="212"/>
        <end position="222"/>
    </location>
</feature>